<dbReference type="EMBL" id="MU250539">
    <property type="protein sequence ID" value="KAG7444668.1"/>
    <property type="molecule type" value="Genomic_DNA"/>
</dbReference>
<keyword evidence="2" id="KW-1185">Reference proteome</keyword>
<evidence type="ECO:0000313" key="2">
    <source>
        <dbReference type="Proteomes" id="UP000812287"/>
    </source>
</evidence>
<dbReference type="Proteomes" id="UP000812287">
    <property type="component" value="Unassembled WGS sequence"/>
</dbReference>
<dbReference type="GeneID" id="66099656"/>
<reference evidence="1" key="1">
    <citation type="submission" date="2020-11" db="EMBL/GenBank/DDBJ databases">
        <title>Adaptations for nitrogen fixation in a non-lichenized fungal sporocarp promotes dispersal by wood-feeding termites.</title>
        <authorList>
            <consortium name="DOE Joint Genome Institute"/>
            <person name="Koch R.A."/>
            <person name="Yoon G."/>
            <person name="Arayal U."/>
            <person name="Lail K."/>
            <person name="Amirebrahimi M."/>
            <person name="Labutti K."/>
            <person name="Lipzen A."/>
            <person name="Riley R."/>
            <person name="Barry K."/>
            <person name="Henrissat B."/>
            <person name="Grigoriev I.V."/>
            <person name="Herr J.R."/>
            <person name="Aime M.C."/>
        </authorList>
    </citation>
    <scope>NUCLEOTIDE SEQUENCE</scope>
    <source>
        <strain evidence="1">MCA 3950</strain>
    </source>
</reference>
<name>A0A9P7VQ82_9AGAR</name>
<evidence type="ECO:0000313" key="1">
    <source>
        <dbReference type="EMBL" id="KAG7444668.1"/>
    </source>
</evidence>
<protein>
    <submittedName>
        <fullName evidence="1">Uncharacterized protein</fullName>
    </submittedName>
</protein>
<sequence>MQRRLGLYKTFTDIRDGEHYSNAAEGYFFDRAPIKDALLYGSWHSSKSNDSEDRLPGLWQRTRVLAPWFKDLPSVSGMTIRDVLTGPRLVVPAKRTLGKLGCIIHASTKLSRAAKDLISKLDFLASTGLGLAIAQLQECFVAESKPRDFEKSGPLCATHSLGLAKCAEMIQVEPTISCSMKSLRGLG</sequence>
<dbReference type="RefSeq" id="XP_043038168.1">
    <property type="nucleotide sequence ID" value="XM_043177369.1"/>
</dbReference>
<dbReference type="AlphaFoldDB" id="A0A9P7VQ82"/>
<proteinExistence type="predicted"/>
<accession>A0A9P7VQ82</accession>
<gene>
    <name evidence="1" type="ORF">BT62DRAFT_1007700</name>
</gene>
<comment type="caution">
    <text evidence="1">The sequence shown here is derived from an EMBL/GenBank/DDBJ whole genome shotgun (WGS) entry which is preliminary data.</text>
</comment>
<organism evidence="1 2">
    <name type="scientific">Guyanagaster necrorhizus</name>
    <dbReference type="NCBI Taxonomy" id="856835"/>
    <lineage>
        <taxon>Eukaryota</taxon>
        <taxon>Fungi</taxon>
        <taxon>Dikarya</taxon>
        <taxon>Basidiomycota</taxon>
        <taxon>Agaricomycotina</taxon>
        <taxon>Agaricomycetes</taxon>
        <taxon>Agaricomycetidae</taxon>
        <taxon>Agaricales</taxon>
        <taxon>Marasmiineae</taxon>
        <taxon>Physalacriaceae</taxon>
        <taxon>Guyanagaster</taxon>
    </lineage>
</organism>